<keyword evidence="2" id="KW-1278">Translocase</keyword>
<feature type="transmembrane region" description="Helical" evidence="2">
    <location>
        <begin position="86"/>
        <end position="110"/>
    </location>
</feature>
<sequence length="180" mass="19426">MVEAGVFTVILLSSVGVISSFNPVSSVVWLVLAFISSSFLFWTNSCGFLGMLLILVYVGAIAVLFVFVIMMLPTVLSPKKPDVTKFVPLILGVVVLVIMGASVLPSVITYDVRAYTLEISSWEVVECLSLSLYGSFISLLFIAGLVLLVALVTSLVLCVTPGVIRSEAPRKQDSFEQLSR</sequence>
<organism evidence="3">
    <name type="scientific">Chiropsalmus quadrumanus</name>
    <dbReference type="NCBI Taxonomy" id="645347"/>
    <lineage>
        <taxon>Eukaryota</taxon>
        <taxon>Metazoa</taxon>
        <taxon>Cnidaria</taxon>
        <taxon>Cubozoa</taxon>
        <taxon>Chirodropida</taxon>
        <taxon>Chiropsalmidae</taxon>
        <taxon>Chiropsalmus</taxon>
    </lineage>
</organism>
<evidence type="ECO:0000256" key="1">
    <source>
        <dbReference type="ARBA" id="ARBA00021095"/>
    </source>
</evidence>
<gene>
    <name evidence="3" type="primary">nad6</name>
</gene>
<dbReference type="Gene3D" id="1.20.120.1200">
    <property type="entry name" value="NADH-ubiquinone/plastoquinone oxidoreductase chain 6, subunit NuoJ"/>
    <property type="match status" value="1"/>
</dbReference>
<dbReference type="Pfam" id="PF00499">
    <property type="entry name" value="Oxidored_q3"/>
    <property type="match status" value="1"/>
</dbReference>
<reference evidence="3" key="1">
    <citation type="journal article" date="2012" name="Genome Biol. Evol.">
        <title>Evolution of linear mitochondrial genomes in medusozoan cnidarians.</title>
        <authorList>
            <person name="Kayal E."/>
            <person name="Bentlage B."/>
            <person name="Collins A.G."/>
            <person name="Kayal M."/>
            <person name="Pirro S."/>
            <person name="Lavrov D.V."/>
        </authorList>
    </citation>
    <scope>NUCLEOTIDE SEQUENCE</scope>
</reference>
<comment type="subcellular location">
    <subcellularLocation>
        <location evidence="2">Mitochondrion membrane</location>
        <topology evidence="2">Multi-pass membrane protein</topology>
    </subcellularLocation>
</comment>
<protein>
    <recommendedName>
        <fullName evidence="1 2">NADH-ubiquinone oxidoreductase chain 6</fullName>
        <ecNumber evidence="2">7.1.1.2</ecNumber>
    </recommendedName>
</protein>
<dbReference type="AlphaFoldDB" id="G9IT43"/>
<keyword evidence="2" id="KW-0679">Respiratory chain</keyword>
<keyword evidence="2" id="KW-1133">Transmembrane helix</keyword>
<dbReference type="InterPro" id="IPR001457">
    <property type="entry name" value="NADH_UbQ/plastoQ_OxRdtase_su6"/>
</dbReference>
<comment type="catalytic activity">
    <reaction evidence="2">
        <text>a ubiquinone + NADH + 5 H(+)(in) = a ubiquinol + NAD(+) + 4 H(+)(out)</text>
        <dbReference type="Rhea" id="RHEA:29091"/>
        <dbReference type="Rhea" id="RHEA-COMP:9565"/>
        <dbReference type="Rhea" id="RHEA-COMP:9566"/>
        <dbReference type="ChEBI" id="CHEBI:15378"/>
        <dbReference type="ChEBI" id="CHEBI:16389"/>
        <dbReference type="ChEBI" id="CHEBI:17976"/>
        <dbReference type="ChEBI" id="CHEBI:57540"/>
        <dbReference type="ChEBI" id="CHEBI:57945"/>
        <dbReference type="EC" id="7.1.1.2"/>
    </reaction>
</comment>
<feature type="transmembrane region" description="Helical" evidence="2">
    <location>
        <begin position="49"/>
        <end position="74"/>
    </location>
</feature>
<dbReference type="GO" id="GO:0031966">
    <property type="term" value="C:mitochondrial membrane"/>
    <property type="evidence" value="ECO:0007669"/>
    <property type="project" value="UniProtKB-SubCell"/>
</dbReference>
<feature type="transmembrane region" description="Helical" evidence="2">
    <location>
        <begin position="130"/>
        <end position="163"/>
    </location>
</feature>
<dbReference type="PANTHER" id="PTHR33269:SF17">
    <property type="entry name" value="NADH-UBIQUINONE OXIDOREDUCTASE CHAIN 6"/>
    <property type="match status" value="1"/>
</dbReference>
<dbReference type="EC" id="7.1.1.2" evidence="2"/>
<evidence type="ECO:0000313" key="3">
    <source>
        <dbReference type="EMBL" id="AET13157.1"/>
    </source>
</evidence>
<keyword evidence="2" id="KW-0830">Ubiquinone</keyword>
<dbReference type="PANTHER" id="PTHR33269">
    <property type="entry name" value="NADH-UBIQUINONE OXIDOREDUCTASE CHAIN 6"/>
    <property type="match status" value="1"/>
</dbReference>
<accession>G9IT43</accession>
<comment type="function">
    <text evidence="2">Core subunit of the mitochondrial membrane respiratory chain NADH dehydrogenase (Complex I) which catalyzes electron transfer from NADH through the respiratory chain, using ubiquinone as an electron acceptor. Essential for the catalytic activity and assembly of complex I.</text>
</comment>
<keyword evidence="2" id="KW-0520">NAD</keyword>
<proteinExistence type="inferred from homology"/>
<dbReference type="InterPro" id="IPR042106">
    <property type="entry name" value="Nuo/plastoQ_OxRdtase_6_NuoJ"/>
</dbReference>
<keyword evidence="2" id="KW-0812">Transmembrane</keyword>
<geneLocation type="mitochondrion" evidence="3"/>
<dbReference type="GO" id="GO:0008137">
    <property type="term" value="F:NADH dehydrogenase (ubiquinone) activity"/>
    <property type="evidence" value="ECO:0007669"/>
    <property type="project" value="UniProtKB-UniRule"/>
</dbReference>
<keyword evidence="2" id="KW-0813">Transport</keyword>
<dbReference type="GO" id="GO:0016491">
    <property type="term" value="F:oxidoreductase activity"/>
    <property type="evidence" value="ECO:0007669"/>
    <property type="project" value="UniProtKB-KW"/>
</dbReference>
<name>G9IT43_9CNID</name>
<keyword evidence="2" id="KW-0472">Membrane</keyword>
<keyword evidence="2 3" id="KW-0496">Mitochondrion</keyword>
<dbReference type="EMBL" id="JN700974">
    <property type="protein sequence ID" value="AET13157.1"/>
    <property type="molecule type" value="Genomic_DNA"/>
</dbReference>
<evidence type="ECO:0000256" key="2">
    <source>
        <dbReference type="RuleBase" id="RU004430"/>
    </source>
</evidence>
<keyword evidence="2" id="KW-0249">Electron transport</keyword>
<keyword evidence="3" id="KW-0560">Oxidoreductase</keyword>
<comment type="similarity">
    <text evidence="2">Belongs to the complex I subunit 6 family.</text>
</comment>